<evidence type="ECO:0000313" key="3">
    <source>
        <dbReference type="EMBL" id="MBA0742269.1"/>
    </source>
</evidence>
<feature type="domain" description="DUF4283" evidence="2">
    <location>
        <begin position="4"/>
        <end position="46"/>
    </location>
</feature>
<evidence type="ECO:0000256" key="1">
    <source>
        <dbReference type="SAM" id="Phobius"/>
    </source>
</evidence>
<keyword evidence="1" id="KW-0472">Membrane</keyword>
<evidence type="ECO:0000259" key="2">
    <source>
        <dbReference type="Pfam" id="PF14111"/>
    </source>
</evidence>
<dbReference type="PANTHER" id="PTHR31286:SF173">
    <property type="entry name" value="DUF4283 DOMAIN-CONTAINING PROTEIN"/>
    <property type="match status" value="1"/>
</dbReference>
<gene>
    <name evidence="3" type="ORF">Gogos_015342</name>
</gene>
<dbReference type="AlphaFoldDB" id="A0A7J9C1C8"/>
<organism evidence="3 4">
    <name type="scientific">Gossypium gossypioides</name>
    <name type="common">Mexican cotton</name>
    <name type="synonym">Selera gossypioides</name>
    <dbReference type="NCBI Taxonomy" id="34282"/>
    <lineage>
        <taxon>Eukaryota</taxon>
        <taxon>Viridiplantae</taxon>
        <taxon>Streptophyta</taxon>
        <taxon>Embryophyta</taxon>
        <taxon>Tracheophyta</taxon>
        <taxon>Spermatophyta</taxon>
        <taxon>Magnoliopsida</taxon>
        <taxon>eudicotyledons</taxon>
        <taxon>Gunneridae</taxon>
        <taxon>Pentapetalae</taxon>
        <taxon>rosids</taxon>
        <taxon>malvids</taxon>
        <taxon>Malvales</taxon>
        <taxon>Malvaceae</taxon>
        <taxon>Malvoideae</taxon>
        <taxon>Gossypium</taxon>
    </lineage>
</organism>
<keyword evidence="1" id="KW-1133">Transmembrane helix</keyword>
<dbReference type="EMBL" id="JABEZY010000007">
    <property type="protein sequence ID" value="MBA0742269.1"/>
    <property type="molecule type" value="Genomic_DNA"/>
</dbReference>
<accession>A0A7J9C1C8</accession>
<evidence type="ECO:0000313" key="4">
    <source>
        <dbReference type="Proteomes" id="UP000593579"/>
    </source>
</evidence>
<feature type="non-terminal residue" evidence="3">
    <location>
        <position position="1"/>
    </location>
</feature>
<keyword evidence="4" id="KW-1185">Reference proteome</keyword>
<name>A0A7J9C1C8_GOSGO</name>
<proteinExistence type="predicted"/>
<dbReference type="InterPro" id="IPR040256">
    <property type="entry name" value="At4g02000-like"/>
</dbReference>
<sequence>MDVANGYYLVRFQSRVDYDVELTQGLWIVFGHYLTVQPWTVDFDLSRPFPCSLLAWIHFLGLLGFLYQKKILKEIGSLVGGKNRLPLKCLSMADSNVWNLKHYP</sequence>
<keyword evidence="1" id="KW-0812">Transmembrane</keyword>
<dbReference type="PANTHER" id="PTHR31286">
    <property type="entry name" value="GLYCINE-RICH CELL WALL STRUCTURAL PROTEIN 1.8-LIKE"/>
    <property type="match status" value="1"/>
</dbReference>
<dbReference type="Pfam" id="PF14111">
    <property type="entry name" value="DUF4283"/>
    <property type="match status" value="1"/>
</dbReference>
<dbReference type="OrthoDB" id="995287at2759"/>
<feature type="transmembrane region" description="Helical" evidence="1">
    <location>
        <begin position="47"/>
        <end position="67"/>
    </location>
</feature>
<comment type="caution">
    <text evidence="3">The sequence shown here is derived from an EMBL/GenBank/DDBJ whole genome shotgun (WGS) entry which is preliminary data.</text>
</comment>
<protein>
    <recommendedName>
        <fullName evidence="2">DUF4283 domain-containing protein</fullName>
    </recommendedName>
</protein>
<dbReference type="InterPro" id="IPR025558">
    <property type="entry name" value="DUF4283"/>
</dbReference>
<reference evidence="3 4" key="1">
    <citation type="journal article" date="2019" name="Genome Biol. Evol.">
        <title>Insights into the evolution of the New World diploid cottons (Gossypium, subgenus Houzingenia) based on genome sequencing.</title>
        <authorList>
            <person name="Grover C.E."/>
            <person name="Arick M.A. 2nd"/>
            <person name="Thrash A."/>
            <person name="Conover J.L."/>
            <person name="Sanders W.S."/>
            <person name="Peterson D.G."/>
            <person name="Frelichowski J.E."/>
            <person name="Scheffler J.A."/>
            <person name="Scheffler B.E."/>
            <person name="Wendel J.F."/>
        </authorList>
    </citation>
    <scope>NUCLEOTIDE SEQUENCE [LARGE SCALE GENOMIC DNA]</scope>
    <source>
        <strain evidence="3">5</strain>
        <tissue evidence="3">Leaf</tissue>
    </source>
</reference>
<dbReference type="Proteomes" id="UP000593579">
    <property type="component" value="Unassembled WGS sequence"/>
</dbReference>